<reference evidence="4 5" key="1">
    <citation type="submission" date="2016-05" db="EMBL/GenBank/DDBJ databases">
        <title>Genomic Taxonomy of the Vibrionaceae.</title>
        <authorList>
            <person name="Gomez-Gil B."/>
            <person name="Enciso-Ibarra J."/>
        </authorList>
    </citation>
    <scope>NUCLEOTIDE SEQUENCE [LARGE SCALE GENOMIC DNA]</scope>
    <source>
        <strain evidence="4 5">CAIM 1920</strain>
    </source>
</reference>
<dbReference type="STRING" id="1080227.A8L45_22240"/>
<evidence type="ECO:0000313" key="4">
    <source>
        <dbReference type="EMBL" id="ODA29445.1"/>
    </source>
</evidence>
<name>A0A1C3E869_9GAMM</name>
<sequence>MFLIALTCITPLKASKASEIAAPDKALTMAQTVQKSGQKNTYLVRQVINKKVTAIDISRHFNYFPDDPLNFFKNYSYEELESLYDREGETLLDYQSLLPSGGTGGAHIAAGTNYLEHGEEADINEVFLFPKFAKATPSYSQIRYQPDALLDYEVELCMRWVEDLEQPEQAKGLAGLFVCGDFTDRATLLRKIDVGNVTSGHGFTDAKSGEKRFPTGPYIVVPEDWSSFIDEITLSTYVNGERRQHARANEMIRSPQELIEMIFEKGSEPLWRYQNRDAVLFEGNTISNDQTLITGTPEGVIYNTPGWGYRTAKSLKWLATLSFMNSGPITYILEEYIAESKKENRFLQEGDNVQLTATYLGNIEVDITK</sequence>
<dbReference type="SUPFAM" id="SSF56529">
    <property type="entry name" value="FAH"/>
    <property type="match status" value="1"/>
</dbReference>
<keyword evidence="5" id="KW-1185">Reference proteome</keyword>
<keyword evidence="4" id="KW-0378">Hydrolase</keyword>
<dbReference type="PANTHER" id="PTHR42796">
    <property type="entry name" value="FUMARYLACETOACETATE HYDROLASE DOMAIN-CONTAINING PROTEIN 2A-RELATED"/>
    <property type="match status" value="1"/>
</dbReference>
<evidence type="ECO:0000256" key="1">
    <source>
        <dbReference type="ARBA" id="ARBA00010211"/>
    </source>
</evidence>
<dbReference type="GO" id="GO:0046872">
    <property type="term" value="F:metal ion binding"/>
    <property type="evidence" value="ECO:0007669"/>
    <property type="project" value="UniProtKB-KW"/>
</dbReference>
<protein>
    <submittedName>
        <fullName evidence="4">Fumarylacetoacetate hydrolase</fullName>
    </submittedName>
</protein>
<dbReference type="InterPro" id="IPR011234">
    <property type="entry name" value="Fumarylacetoacetase-like_C"/>
</dbReference>
<dbReference type="GO" id="GO:0044281">
    <property type="term" value="P:small molecule metabolic process"/>
    <property type="evidence" value="ECO:0007669"/>
    <property type="project" value="UniProtKB-ARBA"/>
</dbReference>
<accession>A0A1C3E869</accession>
<dbReference type="Pfam" id="PF01557">
    <property type="entry name" value="FAA_hydrolase"/>
    <property type="match status" value="1"/>
</dbReference>
<evidence type="ECO:0000313" key="5">
    <source>
        <dbReference type="Proteomes" id="UP000094936"/>
    </source>
</evidence>
<dbReference type="GO" id="GO:0016787">
    <property type="term" value="F:hydrolase activity"/>
    <property type="evidence" value="ECO:0007669"/>
    <property type="project" value="UniProtKB-KW"/>
</dbReference>
<comment type="caution">
    <text evidence="4">The sequence shown here is derived from an EMBL/GenBank/DDBJ whole genome shotgun (WGS) entry which is preliminary data.</text>
</comment>
<gene>
    <name evidence="4" type="ORF">A8L45_22240</name>
</gene>
<organism evidence="4 5">
    <name type="scientific">Veronia pacifica</name>
    <dbReference type="NCBI Taxonomy" id="1080227"/>
    <lineage>
        <taxon>Bacteria</taxon>
        <taxon>Pseudomonadati</taxon>
        <taxon>Pseudomonadota</taxon>
        <taxon>Gammaproteobacteria</taxon>
        <taxon>Vibrionales</taxon>
        <taxon>Vibrionaceae</taxon>
        <taxon>Veronia</taxon>
    </lineage>
</organism>
<comment type="similarity">
    <text evidence="1">Belongs to the FAH family.</text>
</comment>
<dbReference type="PANTHER" id="PTHR42796:SF4">
    <property type="entry name" value="FUMARYLACETOACETATE HYDROLASE DOMAIN-CONTAINING PROTEIN 2A"/>
    <property type="match status" value="1"/>
</dbReference>
<dbReference type="EMBL" id="LYBM01000069">
    <property type="protein sequence ID" value="ODA29445.1"/>
    <property type="molecule type" value="Genomic_DNA"/>
</dbReference>
<proteinExistence type="inferred from homology"/>
<evidence type="ECO:0000256" key="2">
    <source>
        <dbReference type="ARBA" id="ARBA00022723"/>
    </source>
</evidence>
<dbReference type="Gene3D" id="3.90.850.10">
    <property type="entry name" value="Fumarylacetoacetase-like, C-terminal domain"/>
    <property type="match status" value="1"/>
</dbReference>
<feature type="domain" description="Fumarylacetoacetase-like C-terminal" evidence="3">
    <location>
        <begin position="107"/>
        <end position="367"/>
    </location>
</feature>
<dbReference type="Proteomes" id="UP000094936">
    <property type="component" value="Unassembled WGS sequence"/>
</dbReference>
<keyword evidence="2" id="KW-0479">Metal-binding</keyword>
<dbReference type="InterPro" id="IPR051121">
    <property type="entry name" value="FAH"/>
</dbReference>
<evidence type="ECO:0000259" key="3">
    <source>
        <dbReference type="Pfam" id="PF01557"/>
    </source>
</evidence>
<dbReference type="InterPro" id="IPR036663">
    <property type="entry name" value="Fumarylacetoacetase_C_sf"/>
</dbReference>
<dbReference type="AlphaFoldDB" id="A0A1C3E869"/>